<dbReference type="EMBL" id="AGAZ01000019">
    <property type="protein sequence ID" value="EGZ50906.1"/>
    <property type="molecule type" value="Genomic_DNA"/>
</dbReference>
<proteinExistence type="predicted"/>
<dbReference type="AlphaFoldDB" id="G4CN12"/>
<protein>
    <submittedName>
        <fullName evidence="2">TraS family protein</fullName>
    </submittedName>
</protein>
<dbReference type="OrthoDB" id="7173932at2"/>
<keyword evidence="3" id="KW-1185">Reference proteome</keyword>
<name>G4CN12_9NEIS</name>
<dbReference type="RefSeq" id="WP_009115617.1">
    <property type="nucleotide sequence ID" value="NZ_JH165159.1"/>
</dbReference>
<dbReference type="Pfam" id="PF03432">
    <property type="entry name" value="Relaxase"/>
    <property type="match status" value="1"/>
</dbReference>
<gene>
    <name evidence="2" type="ORF">HMPREF9370_0471</name>
</gene>
<organism evidence="2 3">
    <name type="scientific">Neisseria wadsworthii 9715</name>
    <dbReference type="NCBI Taxonomy" id="1030841"/>
    <lineage>
        <taxon>Bacteria</taxon>
        <taxon>Pseudomonadati</taxon>
        <taxon>Pseudomonadota</taxon>
        <taxon>Betaproteobacteria</taxon>
        <taxon>Neisseriales</taxon>
        <taxon>Neisseriaceae</taxon>
        <taxon>Neisseria</taxon>
    </lineage>
</organism>
<sequence>MTLHRKIDDWFLGYKTRAVKAKKDGALYFGNDRSKHSKPLKPGSGLANLRAAALKHPEVMVKIPKRLSSNSKGMKGVRNHLDYVSRNGEVTLETQSGEKLVGKRAVMGFADDWRKLGIPEESKYKEALNIVLSMPEGTPPDAVLNAARNFAAEQFAGHHYVFGLHHDSHDPDEPKHPHAHLCVLMRDEFGQRLNPRKADLFEWRVRFAEKLREEGVLCAATKRIHRGKVQKPENSLLRAMRQRGVLSNAAKQQAVELLEALKNNDRPKHPFLKETMQTRGIVLEQYGLIAKEFYKMGHKTEARIISKLAKEVAGQSFDTKAQNQYDTIRGKQPELEKLQQKLAEHGKNKQAKDISR</sequence>
<evidence type="ECO:0000259" key="1">
    <source>
        <dbReference type="Pfam" id="PF03432"/>
    </source>
</evidence>
<evidence type="ECO:0000313" key="3">
    <source>
        <dbReference type="Proteomes" id="UP000005336"/>
    </source>
</evidence>
<feature type="domain" description="MobA/VirD2-like nuclease" evidence="1">
    <location>
        <begin position="123"/>
        <end position="215"/>
    </location>
</feature>
<dbReference type="PATRIC" id="fig|1030841.3.peg.466"/>
<evidence type="ECO:0000313" key="2">
    <source>
        <dbReference type="EMBL" id="EGZ50906.1"/>
    </source>
</evidence>
<dbReference type="STRING" id="1030841.HMPREF9370_0471"/>
<dbReference type="HOGENOM" id="CLU_055617_1_0_4"/>
<accession>G4CN12</accession>
<dbReference type="Gene3D" id="3.30.930.30">
    <property type="match status" value="1"/>
</dbReference>
<reference evidence="2 3" key="1">
    <citation type="submission" date="2011-06" db="EMBL/GenBank/DDBJ databases">
        <authorList>
            <person name="Muzny D."/>
            <person name="Qin X."/>
            <person name="Deng J."/>
            <person name="Jiang H."/>
            <person name="Liu Y."/>
            <person name="Qu J."/>
            <person name="Song X.-Z."/>
            <person name="Zhang L."/>
            <person name="Thornton R."/>
            <person name="Coyle M."/>
            <person name="Francisco L."/>
            <person name="Jackson L."/>
            <person name="Javaid M."/>
            <person name="Korchina V."/>
            <person name="Kovar C."/>
            <person name="Mata R."/>
            <person name="Mathew T."/>
            <person name="Ngo R."/>
            <person name="Nguyen L."/>
            <person name="Nguyen N."/>
            <person name="Okwuonu G."/>
            <person name="Ongeri F."/>
            <person name="Pham C."/>
            <person name="Simmons D."/>
            <person name="Wilczek-Boney K."/>
            <person name="Hale W."/>
            <person name="Jakkamsetti A."/>
            <person name="Pham P."/>
            <person name="Ruth R."/>
            <person name="San Lucas F."/>
            <person name="Warren J."/>
            <person name="Zhang J."/>
            <person name="Zhao Z."/>
            <person name="Zhou C."/>
            <person name="Zhu D."/>
            <person name="Lee S."/>
            <person name="Bess C."/>
            <person name="Blankenburg K."/>
            <person name="Forbes L."/>
            <person name="Fu Q."/>
            <person name="Gubbala S."/>
            <person name="Hirani K."/>
            <person name="Jayaseelan J.C."/>
            <person name="Lara F."/>
            <person name="Munidasa M."/>
            <person name="Palculict T."/>
            <person name="Patil S."/>
            <person name="Pu L.-L."/>
            <person name="Saada N."/>
            <person name="Tang L."/>
            <person name="Weissenberger G."/>
            <person name="Zhu Y."/>
            <person name="Hemphill L."/>
            <person name="Shang Y."/>
            <person name="Youmans B."/>
            <person name="Ayvaz T."/>
            <person name="Ross M."/>
            <person name="Santibanez J."/>
            <person name="Aqrawi P."/>
            <person name="Gross S."/>
            <person name="Joshi V."/>
            <person name="Fowler G."/>
            <person name="Nazareth L."/>
            <person name="Reid J."/>
            <person name="Worley K."/>
            <person name="Petrosino J."/>
            <person name="Highlander S."/>
            <person name="Gibbs R."/>
        </authorList>
    </citation>
    <scope>NUCLEOTIDE SEQUENCE [LARGE SCALE GENOMIC DNA]</scope>
    <source>
        <strain evidence="2 3">9715</strain>
    </source>
</reference>
<comment type="caution">
    <text evidence="2">The sequence shown here is derived from an EMBL/GenBank/DDBJ whole genome shotgun (WGS) entry which is preliminary data.</text>
</comment>
<dbReference type="InterPro" id="IPR005094">
    <property type="entry name" value="Endonuclease_MobA/VirD2"/>
</dbReference>
<dbReference type="Proteomes" id="UP000005336">
    <property type="component" value="Unassembled WGS sequence"/>
</dbReference>